<dbReference type="OrthoDB" id="9765462at2"/>
<dbReference type="STRING" id="1120964.GCA_001313265_06229"/>
<dbReference type="GO" id="GO:0004038">
    <property type="term" value="F:allantoinase activity"/>
    <property type="evidence" value="ECO:0007669"/>
    <property type="project" value="TreeGrafter"/>
</dbReference>
<feature type="domain" description="Dihydroorotase catalytic" evidence="2">
    <location>
        <begin position="54"/>
        <end position="234"/>
    </location>
</feature>
<dbReference type="Pfam" id="PF12890">
    <property type="entry name" value="DHOase"/>
    <property type="match status" value="1"/>
</dbReference>
<dbReference type="GO" id="GO:0006221">
    <property type="term" value="P:pyrimidine nucleotide biosynthetic process"/>
    <property type="evidence" value="ECO:0007669"/>
    <property type="project" value="UniProtKB-KW"/>
</dbReference>
<dbReference type="InterPro" id="IPR024403">
    <property type="entry name" value="DHOase_cat"/>
</dbReference>
<dbReference type="CDD" id="cd01317">
    <property type="entry name" value="DHOase_IIa"/>
    <property type="match status" value="1"/>
</dbReference>
<gene>
    <name evidence="3" type="ORF">SAMN03080598_01842</name>
</gene>
<dbReference type="AlphaFoldDB" id="A0A1H5VWJ2"/>
<dbReference type="GO" id="GO:0005737">
    <property type="term" value="C:cytoplasm"/>
    <property type="evidence" value="ECO:0007669"/>
    <property type="project" value="TreeGrafter"/>
</dbReference>
<sequence>MAIVLRDLRLIQDGRILGPSDYSFENGSVGKASKPNSTDFEEVIDCSDFLASKGWIDLRCGLGEPGEEYRETVESLCQSLTASGFVQALIMPNTNPVIQSKNEVDFVLNKAKPHASELIVMGAVTKNSQGEDLTEILDMHYQSGLRFFGDGTKTLSNSDRYMKILQYLQKFDGVLFDHAYDPLLAIFGQMHEDVISTRLGMKGLPNLAEDIAIQRNLEILRYTGGRVHFQTINTAKGVELIRNAKKEGLNVTADSSIYQLIFSDSDLMTFDSNYKVKPPFRGIEDRSALIEGLKDGTIDAIVSNHQPQDFDSKFAEFDLAAFGMAGLQTFLPAMVKLSDELGWELLIEKITSGPERIVGARSESLTIFDPNEKWVYNEKTNRSLSSNNPWFGNELKGKVKFVVQKGQLIKIDE</sequence>
<dbReference type="InterPro" id="IPR032466">
    <property type="entry name" value="Metal_Hydrolase"/>
</dbReference>
<dbReference type="InterPro" id="IPR011059">
    <property type="entry name" value="Metal-dep_hydrolase_composite"/>
</dbReference>
<dbReference type="GO" id="GO:0046872">
    <property type="term" value="F:metal ion binding"/>
    <property type="evidence" value="ECO:0007669"/>
    <property type="project" value="InterPro"/>
</dbReference>
<dbReference type="Proteomes" id="UP000236736">
    <property type="component" value="Unassembled WGS sequence"/>
</dbReference>
<dbReference type="InterPro" id="IPR004722">
    <property type="entry name" value="DHOase"/>
</dbReference>
<dbReference type="SUPFAM" id="SSF51338">
    <property type="entry name" value="Composite domain of metallo-dependent hydrolases"/>
    <property type="match status" value="1"/>
</dbReference>
<dbReference type="SUPFAM" id="SSF51556">
    <property type="entry name" value="Metallo-dependent hydrolases"/>
    <property type="match status" value="1"/>
</dbReference>
<keyword evidence="1" id="KW-0665">Pyrimidine biosynthesis</keyword>
<proteinExistence type="predicted"/>
<dbReference type="PANTHER" id="PTHR43668:SF2">
    <property type="entry name" value="ALLANTOINASE"/>
    <property type="match status" value="1"/>
</dbReference>
<dbReference type="Gene3D" id="3.20.20.140">
    <property type="entry name" value="Metal-dependent hydrolases"/>
    <property type="match status" value="1"/>
</dbReference>
<accession>A0A1H5VWJ2</accession>
<dbReference type="EMBL" id="FNVR01000008">
    <property type="protein sequence ID" value="SEF91493.1"/>
    <property type="molecule type" value="Genomic_DNA"/>
</dbReference>
<protein>
    <submittedName>
        <fullName evidence="3">Dihydroorotase</fullName>
    </submittedName>
</protein>
<organism evidence="3 4">
    <name type="scientific">Algoriphagus boritolerans DSM 17298 = JCM 18970</name>
    <dbReference type="NCBI Taxonomy" id="1120964"/>
    <lineage>
        <taxon>Bacteria</taxon>
        <taxon>Pseudomonadati</taxon>
        <taxon>Bacteroidota</taxon>
        <taxon>Cytophagia</taxon>
        <taxon>Cytophagales</taxon>
        <taxon>Cyclobacteriaceae</taxon>
        <taxon>Algoriphagus</taxon>
    </lineage>
</organism>
<evidence type="ECO:0000259" key="2">
    <source>
        <dbReference type="Pfam" id="PF12890"/>
    </source>
</evidence>
<dbReference type="GO" id="GO:0006145">
    <property type="term" value="P:purine nucleobase catabolic process"/>
    <property type="evidence" value="ECO:0007669"/>
    <property type="project" value="TreeGrafter"/>
</dbReference>
<dbReference type="Gene3D" id="2.30.40.10">
    <property type="entry name" value="Urease, subunit C, domain 1"/>
    <property type="match status" value="1"/>
</dbReference>
<name>A0A1H5VWJ2_9BACT</name>
<dbReference type="RefSeq" id="WP_103924516.1">
    <property type="nucleotide sequence ID" value="NZ_FNVR01000008.1"/>
</dbReference>
<evidence type="ECO:0000256" key="1">
    <source>
        <dbReference type="ARBA" id="ARBA00022975"/>
    </source>
</evidence>
<reference evidence="4" key="1">
    <citation type="submission" date="2016-10" db="EMBL/GenBank/DDBJ databases">
        <authorList>
            <person name="Varghese N."/>
            <person name="Submissions S."/>
        </authorList>
    </citation>
    <scope>NUCLEOTIDE SEQUENCE [LARGE SCALE GENOMIC DNA]</scope>
    <source>
        <strain evidence="4">DSM 17298</strain>
    </source>
</reference>
<keyword evidence="4" id="KW-1185">Reference proteome</keyword>
<dbReference type="PANTHER" id="PTHR43668">
    <property type="entry name" value="ALLANTOINASE"/>
    <property type="match status" value="1"/>
</dbReference>
<evidence type="ECO:0000313" key="3">
    <source>
        <dbReference type="EMBL" id="SEF91493.1"/>
    </source>
</evidence>
<dbReference type="InterPro" id="IPR050138">
    <property type="entry name" value="DHOase/Allantoinase_Hydrolase"/>
</dbReference>
<dbReference type="GO" id="GO:0004151">
    <property type="term" value="F:dihydroorotase activity"/>
    <property type="evidence" value="ECO:0007669"/>
    <property type="project" value="InterPro"/>
</dbReference>
<evidence type="ECO:0000313" key="4">
    <source>
        <dbReference type="Proteomes" id="UP000236736"/>
    </source>
</evidence>